<accession>A0ABW5C1Z0</accession>
<dbReference type="RefSeq" id="WP_247347672.1">
    <property type="nucleotide sequence ID" value="NZ_CP095551.1"/>
</dbReference>
<keyword evidence="2" id="KW-1185">Reference proteome</keyword>
<gene>
    <name evidence="1" type="ORF">ACFSKK_22380</name>
</gene>
<dbReference type="Proteomes" id="UP001597318">
    <property type="component" value="Unassembled WGS sequence"/>
</dbReference>
<comment type="caution">
    <text evidence="1">The sequence shown here is derived from an EMBL/GenBank/DDBJ whole genome shotgun (WGS) entry which is preliminary data.</text>
</comment>
<name>A0ABW5C1Z0_9BACI</name>
<protein>
    <submittedName>
        <fullName evidence="1">Uncharacterized protein</fullName>
    </submittedName>
</protein>
<organism evidence="1 2">
    <name type="scientific">Metabacillus endolithicus</name>
    <dbReference type="NCBI Taxonomy" id="1535204"/>
    <lineage>
        <taxon>Bacteria</taxon>
        <taxon>Bacillati</taxon>
        <taxon>Bacillota</taxon>
        <taxon>Bacilli</taxon>
        <taxon>Bacillales</taxon>
        <taxon>Bacillaceae</taxon>
        <taxon>Metabacillus</taxon>
    </lineage>
</organism>
<evidence type="ECO:0000313" key="1">
    <source>
        <dbReference type="EMBL" id="MFD2216427.1"/>
    </source>
</evidence>
<reference evidence="2" key="1">
    <citation type="journal article" date="2019" name="Int. J. Syst. Evol. Microbiol.">
        <title>The Global Catalogue of Microorganisms (GCM) 10K type strain sequencing project: providing services to taxonomists for standard genome sequencing and annotation.</title>
        <authorList>
            <consortium name="The Broad Institute Genomics Platform"/>
            <consortium name="The Broad Institute Genome Sequencing Center for Infectious Disease"/>
            <person name="Wu L."/>
            <person name="Ma J."/>
        </authorList>
    </citation>
    <scope>NUCLEOTIDE SEQUENCE [LARGE SCALE GENOMIC DNA]</scope>
    <source>
        <strain evidence="2">CGMCC 1.15474</strain>
    </source>
</reference>
<sequence>MKEIWERWEPVHSFPKRIYLQSLIDNKNGLTLLFETGDDKTIAFNFDSGVLSYRNTDEGVLYQTLRDLDKEYGGEFYSNWSLFKVKNSSYLNWFKKEGCGKWDYQDDVKHYVFMTSDDVVEVLSNYLPLITL</sequence>
<dbReference type="EMBL" id="JBHUIK010000007">
    <property type="protein sequence ID" value="MFD2216427.1"/>
    <property type="molecule type" value="Genomic_DNA"/>
</dbReference>
<proteinExistence type="predicted"/>
<evidence type="ECO:0000313" key="2">
    <source>
        <dbReference type="Proteomes" id="UP001597318"/>
    </source>
</evidence>